<dbReference type="Proteomes" id="UP001607303">
    <property type="component" value="Unassembled WGS sequence"/>
</dbReference>
<protein>
    <submittedName>
        <fullName evidence="2">Uncharacterized protein</fullName>
    </submittedName>
</protein>
<name>A0ABD2C0L6_VESMC</name>
<gene>
    <name evidence="2" type="ORF">V1477_011718</name>
</gene>
<reference evidence="2 3" key="1">
    <citation type="journal article" date="2024" name="Ann. Entomol. Soc. Am.">
        <title>Genomic analyses of the southern and eastern yellowjacket wasps (Hymenoptera: Vespidae) reveal evolutionary signatures of social life.</title>
        <authorList>
            <person name="Catto M.A."/>
            <person name="Caine P.B."/>
            <person name="Orr S.E."/>
            <person name="Hunt B.G."/>
            <person name="Goodisman M.A.D."/>
        </authorList>
    </citation>
    <scope>NUCLEOTIDE SEQUENCE [LARGE SCALE GENOMIC DNA]</scope>
    <source>
        <strain evidence="2">232</strain>
        <tissue evidence="2">Head and thorax</tissue>
    </source>
</reference>
<evidence type="ECO:0000313" key="2">
    <source>
        <dbReference type="EMBL" id="KAL2738359.1"/>
    </source>
</evidence>
<accession>A0ABD2C0L6</accession>
<dbReference type="AlphaFoldDB" id="A0ABD2C0L6"/>
<feature type="region of interest" description="Disordered" evidence="1">
    <location>
        <begin position="57"/>
        <end position="77"/>
    </location>
</feature>
<organism evidence="2 3">
    <name type="scientific">Vespula maculifrons</name>
    <name type="common">Eastern yellow jacket</name>
    <name type="synonym">Wasp</name>
    <dbReference type="NCBI Taxonomy" id="7453"/>
    <lineage>
        <taxon>Eukaryota</taxon>
        <taxon>Metazoa</taxon>
        <taxon>Ecdysozoa</taxon>
        <taxon>Arthropoda</taxon>
        <taxon>Hexapoda</taxon>
        <taxon>Insecta</taxon>
        <taxon>Pterygota</taxon>
        <taxon>Neoptera</taxon>
        <taxon>Endopterygota</taxon>
        <taxon>Hymenoptera</taxon>
        <taxon>Apocrita</taxon>
        <taxon>Aculeata</taxon>
        <taxon>Vespoidea</taxon>
        <taxon>Vespidae</taxon>
        <taxon>Vespinae</taxon>
        <taxon>Vespula</taxon>
    </lineage>
</organism>
<comment type="caution">
    <text evidence="2">The sequence shown here is derived from an EMBL/GenBank/DDBJ whole genome shotgun (WGS) entry which is preliminary data.</text>
</comment>
<keyword evidence="3" id="KW-1185">Reference proteome</keyword>
<evidence type="ECO:0000313" key="3">
    <source>
        <dbReference type="Proteomes" id="UP001607303"/>
    </source>
</evidence>
<dbReference type="EMBL" id="JAYRBN010000063">
    <property type="protein sequence ID" value="KAL2738359.1"/>
    <property type="molecule type" value="Genomic_DNA"/>
</dbReference>
<proteinExistence type="predicted"/>
<sequence length="77" mass="8831">MAAYVRYSSSVLTIHPSHRPVHFQGPPHTRAPIKRLYNIRWTPILHLDQRNILQSSKSSVTAADYDDDDDNDDNCVI</sequence>
<feature type="compositionally biased region" description="Acidic residues" evidence="1">
    <location>
        <begin position="64"/>
        <end position="77"/>
    </location>
</feature>
<evidence type="ECO:0000256" key="1">
    <source>
        <dbReference type="SAM" id="MobiDB-lite"/>
    </source>
</evidence>